<organism evidence="2 3">
    <name type="scientific">Rugosimonospora africana</name>
    <dbReference type="NCBI Taxonomy" id="556532"/>
    <lineage>
        <taxon>Bacteria</taxon>
        <taxon>Bacillati</taxon>
        <taxon>Actinomycetota</taxon>
        <taxon>Actinomycetes</taxon>
        <taxon>Micromonosporales</taxon>
        <taxon>Micromonosporaceae</taxon>
        <taxon>Rugosimonospora</taxon>
    </lineage>
</organism>
<feature type="region of interest" description="Disordered" evidence="1">
    <location>
        <begin position="125"/>
        <end position="204"/>
    </location>
</feature>
<keyword evidence="3" id="KW-1185">Reference proteome</keyword>
<sequence>MGKPTDNWHPVDQAPIKVDISGLQDFAKLLDDELKNDFQVNLKQGVEPMLHVAAPFGGGGLKEGQFFNQMHRNSELSIGRMLGDVAMGLQALSAAATSIYFEYLGGDNLGSAEVDDVMNAFYPPPGTMTLRQKAAQDDKANDGDQSDGKTPSEDPNIPKIDPNAKVPSFNADDPQVIAKGQAGEYTIPGDSDHMADTPADPIKP</sequence>
<name>A0A8J3VQ45_9ACTN</name>
<comment type="caution">
    <text evidence="2">The sequence shown here is derived from an EMBL/GenBank/DDBJ whole genome shotgun (WGS) entry which is preliminary data.</text>
</comment>
<reference evidence="2" key="1">
    <citation type="submission" date="2021-01" db="EMBL/GenBank/DDBJ databases">
        <title>Whole genome shotgun sequence of Rugosimonospora africana NBRC 104875.</title>
        <authorList>
            <person name="Komaki H."/>
            <person name="Tamura T."/>
        </authorList>
    </citation>
    <scope>NUCLEOTIDE SEQUENCE</scope>
    <source>
        <strain evidence="2">NBRC 104875</strain>
    </source>
</reference>
<dbReference type="RefSeq" id="WP_203917749.1">
    <property type="nucleotide sequence ID" value="NZ_BONZ01000021.1"/>
</dbReference>
<proteinExistence type="predicted"/>
<accession>A0A8J3VQ45</accession>
<protein>
    <submittedName>
        <fullName evidence="2">Uncharacterized protein</fullName>
    </submittedName>
</protein>
<feature type="compositionally biased region" description="Basic and acidic residues" evidence="1">
    <location>
        <begin position="134"/>
        <end position="152"/>
    </location>
</feature>
<dbReference type="AlphaFoldDB" id="A0A8J3VQ45"/>
<evidence type="ECO:0000313" key="2">
    <source>
        <dbReference type="EMBL" id="GIH14081.1"/>
    </source>
</evidence>
<evidence type="ECO:0000256" key="1">
    <source>
        <dbReference type="SAM" id="MobiDB-lite"/>
    </source>
</evidence>
<evidence type="ECO:0000313" key="3">
    <source>
        <dbReference type="Proteomes" id="UP000642748"/>
    </source>
</evidence>
<gene>
    <name evidence="2" type="ORF">Raf01_22530</name>
</gene>
<dbReference type="Proteomes" id="UP000642748">
    <property type="component" value="Unassembled WGS sequence"/>
</dbReference>
<dbReference type="EMBL" id="BONZ01000021">
    <property type="protein sequence ID" value="GIH14081.1"/>
    <property type="molecule type" value="Genomic_DNA"/>
</dbReference>